<accession>A0AAD8Y9D1</accession>
<organism evidence="9 10">
    <name type="scientific">Skeletonema marinoi</name>
    <dbReference type="NCBI Taxonomy" id="267567"/>
    <lineage>
        <taxon>Eukaryota</taxon>
        <taxon>Sar</taxon>
        <taxon>Stramenopiles</taxon>
        <taxon>Ochrophyta</taxon>
        <taxon>Bacillariophyta</taxon>
        <taxon>Coscinodiscophyceae</taxon>
        <taxon>Thalassiosirophycidae</taxon>
        <taxon>Thalassiosirales</taxon>
        <taxon>Skeletonemataceae</taxon>
        <taxon>Skeletonema</taxon>
        <taxon>Skeletonema marinoi-dohrnii complex</taxon>
    </lineage>
</organism>
<gene>
    <name evidence="9" type="ORF">QTG54_008418</name>
</gene>
<keyword evidence="10" id="KW-1185">Reference proteome</keyword>
<evidence type="ECO:0000256" key="2">
    <source>
        <dbReference type="ARBA" id="ARBA00006339"/>
    </source>
</evidence>
<evidence type="ECO:0000256" key="1">
    <source>
        <dbReference type="ARBA" id="ARBA00004323"/>
    </source>
</evidence>
<comment type="caution">
    <text evidence="9">The sequence shown here is derived from an EMBL/GenBank/DDBJ whole genome shotgun (WGS) entry which is preliminary data.</text>
</comment>
<reference evidence="9" key="1">
    <citation type="submission" date="2023-06" db="EMBL/GenBank/DDBJ databases">
        <title>Survivors Of The Sea: Transcriptome response of Skeletonema marinoi to long-term dormancy.</title>
        <authorList>
            <person name="Pinder M.I.M."/>
            <person name="Kourtchenko O."/>
            <person name="Robertson E.K."/>
            <person name="Larsson T."/>
            <person name="Maumus F."/>
            <person name="Osuna-Cruz C.M."/>
            <person name="Vancaester E."/>
            <person name="Stenow R."/>
            <person name="Vandepoele K."/>
            <person name="Ploug H."/>
            <person name="Bruchert V."/>
            <person name="Godhe A."/>
            <person name="Topel M."/>
        </authorList>
    </citation>
    <scope>NUCLEOTIDE SEQUENCE</scope>
    <source>
        <strain evidence="9">R05AC</strain>
    </source>
</reference>
<keyword evidence="7" id="KW-0472">Membrane</keyword>
<dbReference type="PANTHER" id="PTHR12137:SF54">
    <property type="entry name" value="CARBOHYDRATE SULFOTRANSFERASE"/>
    <property type="match status" value="1"/>
</dbReference>
<comment type="subcellular location">
    <subcellularLocation>
        <location evidence="1">Golgi apparatus membrane</location>
        <topology evidence="1">Single-pass type II membrane protein</topology>
    </subcellularLocation>
</comment>
<dbReference type="Pfam" id="PF03567">
    <property type="entry name" value="Sulfotransfer_2"/>
    <property type="match status" value="1"/>
</dbReference>
<keyword evidence="6" id="KW-0333">Golgi apparatus</keyword>
<keyword evidence="4" id="KW-0812">Transmembrane</keyword>
<dbReference type="GO" id="GO:0000139">
    <property type="term" value="C:Golgi membrane"/>
    <property type="evidence" value="ECO:0007669"/>
    <property type="project" value="UniProtKB-SubCell"/>
</dbReference>
<evidence type="ECO:0000313" key="9">
    <source>
        <dbReference type="EMBL" id="KAK1741166.1"/>
    </source>
</evidence>
<evidence type="ECO:0000256" key="3">
    <source>
        <dbReference type="ARBA" id="ARBA00022679"/>
    </source>
</evidence>
<sequence length="407" mass="46389">MTSSSAPEKAQSETSSRRGTNKKHLLAFLLLILLLLTALSLHQQTTMTRSLLPSLSDSFVQQSLTGQSTFGEADLIIQRSFEQSYAHILPCKKSSWKAMDSRIAIDCMQQTRDHIMSQNITVPWWFQTLLRDILAGGGGVYAPWHHFYTTKPPFHFCTVGKVATTEWRKVFCKLNAQDCVDDSSSCRRNCSWKTTQKMPAKAPWAVFVRDPLERLLSGFLDKCYNPRTRKNQGHCEPNVVFNPKKPLMNAKNKTYANLLDSLDIEGQEKAMFGAYVDVLPLKWNVHFVPQTMFCDLHRNIDKYDFVGNMGKDFHFDLDRMANQFGGQLPEILNSTFGYKDHVMSGNHENTGKQGSGHAMHTPAKVARFYTARTVRRALEYLSIDYVMLGLQVPEWARQMLKEESSTI</sequence>
<evidence type="ECO:0000313" key="10">
    <source>
        <dbReference type="Proteomes" id="UP001224775"/>
    </source>
</evidence>
<dbReference type="EMBL" id="JATAAI010000014">
    <property type="protein sequence ID" value="KAK1741166.1"/>
    <property type="molecule type" value="Genomic_DNA"/>
</dbReference>
<dbReference type="EC" id="2.8.2.-" evidence="9"/>
<keyword evidence="5" id="KW-1133">Transmembrane helix</keyword>
<dbReference type="GO" id="GO:0016051">
    <property type="term" value="P:carbohydrate biosynthetic process"/>
    <property type="evidence" value="ECO:0007669"/>
    <property type="project" value="InterPro"/>
</dbReference>
<evidence type="ECO:0000256" key="5">
    <source>
        <dbReference type="ARBA" id="ARBA00022989"/>
    </source>
</evidence>
<evidence type="ECO:0000256" key="6">
    <source>
        <dbReference type="ARBA" id="ARBA00023034"/>
    </source>
</evidence>
<keyword evidence="8" id="KW-0325">Glycoprotein</keyword>
<evidence type="ECO:0000256" key="8">
    <source>
        <dbReference type="ARBA" id="ARBA00023180"/>
    </source>
</evidence>
<dbReference type="Proteomes" id="UP001224775">
    <property type="component" value="Unassembled WGS sequence"/>
</dbReference>
<comment type="similarity">
    <text evidence="2">Belongs to the sulfotransferase 2 family.</text>
</comment>
<proteinExistence type="inferred from homology"/>
<keyword evidence="3 9" id="KW-0808">Transferase</keyword>
<dbReference type="PANTHER" id="PTHR12137">
    <property type="entry name" value="CARBOHYDRATE SULFOTRANSFERASE"/>
    <property type="match status" value="1"/>
</dbReference>
<dbReference type="InterPro" id="IPR005331">
    <property type="entry name" value="Sulfotransferase"/>
</dbReference>
<name>A0AAD8Y9D1_9STRA</name>
<dbReference type="InterPro" id="IPR018011">
    <property type="entry name" value="Carb_sulfotrans_8-10"/>
</dbReference>
<dbReference type="GO" id="GO:0008146">
    <property type="term" value="F:sulfotransferase activity"/>
    <property type="evidence" value="ECO:0007669"/>
    <property type="project" value="InterPro"/>
</dbReference>
<evidence type="ECO:0000256" key="4">
    <source>
        <dbReference type="ARBA" id="ARBA00022692"/>
    </source>
</evidence>
<evidence type="ECO:0000256" key="7">
    <source>
        <dbReference type="ARBA" id="ARBA00023136"/>
    </source>
</evidence>
<dbReference type="AlphaFoldDB" id="A0AAD8Y9D1"/>
<protein>
    <submittedName>
        <fullName evidence="9">Carbohydrate sulfotransferase</fullName>
        <ecNumber evidence="9">2.8.2.-</ecNumber>
    </submittedName>
</protein>